<gene>
    <name evidence="2" type="ORF">NAEGRDRAFT_81259</name>
</gene>
<feature type="compositionally biased region" description="Basic residues" evidence="1">
    <location>
        <begin position="428"/>
        <end position="438"/>
    </location>
</feature>
<reference evidence="2 3" key="1">
    <citation type="journal article" date="2010" name="Cell">
        <title>The genome of Naegleria gruberi illuminates early eukaryotic versatility.</title>
        <authorList>
            <person name="Fritz-Laylin L.K."/>
            <person name="Prochnik S.E."/>
            <person name="Ginger M.L."/>
            <person name="Dacks J.B."/>
            <person name="Carpenter M.L."/>
            <person name="Field M.C."/>
            <person name="Kuo A."/>
            <person name="Paredez A."/>
            <person name="Chapman J."/>
            <person name="Pham J."/>
            <person name="Shu S."/>
            <person name="Neupane R."/>
            <person name="Cipriano M."/>
            <person name="Mancuso J."/>
            <person name="Tu H."/>
            <person name="Salamov A."/>
            <person name="Lindquist E."/>
            <person name="Shapiro H."/>
            <person name="Lucas S."/>
            <person name="Grigoriev I.V."/>
            <person name="Cande W.Z."/>
            <person name="Fulton C."/>
            <person name="Rokhsar D.S."/>
            <person name="Dawson S.C."/>
        </authorList>
    </citation>
    <scope>NUCLEOTIDE SEQUENCE [LARGE SCALE GENOMIC DNA]</scope>
    <source>
        <strain evidence="2 3">NEG-M</strain>
    </source>
</reference>
<sequence length="543" mass="61427">MSEVSTETNDTKKEETPVTEEAPKSPTKVADPTSAESTTSTTDLGKKEEIISDLEATAMTDEFEYLINGATNPAGSSNGRVSFLSSEEEEEEAAMQAPIVYQSMQPSSSTMDEEDLYLVKTTLKSDYDEESLKFEHEYFPKDIIHNFAITLWRMPIKTIKHIASKNNVTISDPKLKKGKRLTEDHKKEFLIFEIGKKVVSVGVKHFLTELDREDMRFALKDLISNETAMDIVENAKQQKDIDEEHLLSAKNIHLFKKSDLRFNFKLIFEKMGAEELLDALTDATLILFLQALEINEVDTTHSNLVDAILEEVFLYGAKEVLAKCKKSILREAAEAAQYEQKKQVFDASPTKEMLSEVILVDEFPHVAEDLMSRLKKKKPHLFDDSSNIKPKKRSYTEAAASVVASSLTEDDEFDDHSDIDGVNSPNSKNHKKRGRKRVINTEGERPQIDRGITYNDLKDKYLVQELISFAQSKGIKYVGVKKTDLCNSIIKYLNGELVPSLKKRGRGRPPKKRKENPEDGDDHDDDDTMEEGHEVADSMEGEE</sequence>
<feature type="compositionally biased region" description="Basic residues" evidence="1">
    <location>
        <begin position="501"/>
        <end position="514"/>
    </location>
</feature>
<dbReference type="AlphaFoldDB" id="D2VUE1"/>
<name>D2VUE1_NAEGR</name>
<dbReference type="KEGG" id="ngr:NAEGRDRAFT_81259"/>
<dbReference type="InParanoid" id="D2VUE1"/>
<keyword evidence="3" id="KW-1185">Reference proteome</keyword>
<accession>D2VUE1</accession>
<feature type="region of interest" description="Disordered" evidence="1">
    <location>
        <begin position="411"/>
        <end position="444"/>
    </location>
</feature>
<dbReference type="RefSeq" id="XP_002672353.1">
    <property type="nucleotide sequence ID" value="XM_002672307.1"/>
</dbReference>
<dbReference type="Proteomes" id="UP000006671">
    <property type="component" value="Unassembled WGS sequence"/>
</dbReference>
<evidence type="ECO:0000313" key="3">
    <source>
        <dbReference type="Proteomes" id="UP000006671"/>
    </source>
</evidence>
<dbReference type="OMA" id="FEHEYFP"/>
<feature type="region of interest" description="Disordered" evidence="1">
    <location>
        <begin position="1"/>
        <end position="49"/>
    </location>
</feature>
<proteinExistence type="predicted"/>
<organism evidence="3">
    <name type="scientific">Naegleria gruberi</name>
    <name type="common">Amoeba</name>
    <dbReference type="NCBI Taxonomy" id="5762"/>
    <lineage>
        <taxon>Eukaryota</taxon>
        <taxon>Discoba</taxon>
        <taxon>Heterolobosea</taxon>
        <taxon>Tetramitia</taxon>
        <taxon>Eutetramitia</taxon>
        <taxon>Vahlkampfiidae</taxon>
        <taxon>Naegleria</taxon>
    </lineage>
</organism>
<evidence type="ECO:0000313" key="2">
    <source>
        <dbReference type="EMBL" id="EFC39609.1"/>
    </source>
</evidence>
<dbReference type="GeneID" id="8855776"/>
<feature type="region of interest" description="Disordered" evidence="1">
    <location>
        <begin position="500"/>
        <end position="543"/>
    </location>
</feature>
<dbReference type="VEuPathDB" id="AmoebaDB:NAEGRDRAFT_81259"/>
<feature type="compositionally biased region" description="Acidic residues" evidence="1">
    <location>
        <begin position="518"/>
        <end position="529"/>
    </location>
</feature>
<dbReference type="EMBL" id="GG738898">
    <property type="protein sequence ID" value="EFC39609.1"/>
    <property type="molecule type" value="Genomic_DNA"/>
</dbReference>
<protein>
    <submittedName>
        <fullName evidence="2">Uncharacterized protein</fullName>
    </submittedName>
</protein>
<feature type="compositionally biased region" description="Polar residues" evidence="1">
    <location>
        <begin position="34"/>
        <end position="43"/>
    </location>
</feature>
<dbReference type="OrthoDB" id="10368752at2759"/>
<evidence type="ECO:0000256" key="1">
    <source>
        <dbReference type="SAM" id="MobiDB-lite"/>
    </source>
</evidence>